<accession>A0A6A6QF11</accession>
<protein>
    <recommendedName>
        <fullName evidence="4">F-box domain-containing protein</fullName>
    </recommendedName>
</protein>
<proteinExistence type="predicted"/>
<reference evidence="2" key="1">
    <citation type="journal article" date="2020" name="Stud. Mycol.">
        <title>101 Dothideomycetes genomes: a test case for predicting lifestyles and emergence of pathogens.</title>
        <authorList>
            <person name="Haridas S."/>
            <person name="Albert R."/>
            <person name="Binder M."/>
            <person name="Bloem J."/>
            <person name="Labutti K."/>
            <person name="Salamov A."/>
            <person name="Andreopoulos B."/>
            <person name="Baker S."/>
            <person name="Barry K."/>
            <person name="Bills G."/>
            <person name="Bluhm B."/>
            <person name="Cannon C."/>
            <person name="Castanera R."/>
            <person name="Culley D."/>
            <person name="Daum C."/>
            <person name="Ezra D."/>
            <person name="Gonzalez J."/>
            <person name="Henrissat B."/>
            <person name="Kuo A."/>
            <person name="Liang C."/>
            <person name="Lipzen A."/>
            <person name="Lutzoni F."/>
            <person name="Magnuson J."/>
            <person name="Mondo S."/>
            <person name="Nolan M."/>
            <person name="Ohm R."/>
            <person name="Pangilinan J."/>
            <person name="Park H.-J."/>
            <person name="Ramirez L."/>
            <person name="Alfaro M."/>
            <person name="Sun H."/>
            <person name="Tritt A."/>
            <person name="Yoshinaga Y."/>
            <person name="Zwiers L.-H."/>
            <person name="Turgeon B."/>
            <person name="Goodwin S."/>
            <person name="Spatafora J."/>
            <person name="Crous P."/>
            <person name="Grigoriev I."/>
        </authorList>
    </citation>
    <scope>NUCLEOTIDE SEQUENCE</scope>
    <source>
        <strain evidence="2">CBS 269.34</strain>
    </source>
</reference>
<dbReference type="PANTHER" id="PTHR42085:SF2">
    <property type="entry name" value="F-BOX DOMAIN-CONTAINING PROTEIN"/>
    <property type="match status" value="1"/>
</dbReference>
<feature type="compositionally biased region" description="Low complexity" evidence="1">
    <location>
        <begin position="49"/>
        <end position="60"/>
    </location>
</feature>
<dbReference type="EMBL" id="MU004197">
    <property type="protein sequence ID" value="KAF2490203.1"/>
    <property type="molecule type" value="Genomic_DNA"/>
</dbReference>
<evidence type="ECO:0000313" key="3">
    <source>
        <dbReference type="Proteomes" id="UP000799750"/>
    </source>
</evidence>
<sequence>MTDLGTAESLFERQTQSLHDFQTSVETILMFRKAHHLKWLEERRLRNTTASSSLHSTQSSVPQQPTIKRHKRGREPDEGGDVEEIPRSEPADVQGGKPLLKIQRDENETITTRAKRVKISSLHNRMEVTVHFDANGEVQIRLQSTSLVRPYLKDIGNLMSGDETSFIVQASCHRQSPTIFPFLRLPAELRIMIYDLALDTFQDGWLPRYRKGDPQSLCSPRRLLLGSAQPFLNLNRQIRTEVNERVVYATHLNFAHYCELARVREVLEHIDDSGRDAVKEIRGIQWWSEIWADSDRRVDDADVKDAVSVVGLLKSCRNLEILQIEVPERRGMGANRLKKSRFLTHCGLLKLSSVRHVPQVDIIAPTSNGLEQWLEHRMRSIEGLMNNSQP</sequence>
<evidence type="ECO:0000313" key="2">
    <source>
        <dbReference type="EMBL" id="KAF2490203.1"/>
    </source>
</evidence>
<feature type="region of interest" description="Disordered" evidence="1">
    <location>
        <begin position="49"/>
        <end position="107"/>
    </location>
</feature>
<organism evidence="2 3">
    <name type="scientific">Lophium mytilinum</name>
    <dbReference type="NCBI Taxonomy" id="390894"/>
    <lineage>
        <taxon>Eukaryota</taxon>
        <taxon>Fungi</taxon>
        <taxon>Dikarya</taxon>
        <taxon>Ascomycota</taxon>
        <taxon>Pezizomycotina</taxon>
        <taxon>Dothideomycetes</taxon>
        <taxon>Pleosporomycetidae</taxon>
        <taxon>Mytilinidiales</taxon>
        <taxon>Mytilinidiaceae</taxon>
        <taxon>Lophium</taxon>
    </lineage>
</organism>
<dbReference type="InterPro" id="IPR038883">
    <property type="entry name" value="AN11006-like"/>
</dbReference>
<dbReference type="OrthoDB" id="5358429at2759"/>
<dbReference type="PANTHER" id="PTHR42085">
    <property type="entry name" value="F-BOX DOMAIN-CONTAINING PROTEIN"/>
    <property type="match status" value="1"/>
</dbReference>
<evidence type="ECO:0008006" key="4">
    <source>
        <dbReference type="Google" id="ProtNLM"/>
    </source>
</evidence>
<dbReference type="Proteomes" id="UP000799750">
    <property type="component" value="Unassembled WGS sequence"/>
</dbReference>
<gene>
    <name evidence="2" type="ORF">BU16DRAFT_543552</name>
</gene>
<dbReference type="AlphaFoldDB" id="A0A6A6QF11"/>
<keyword evidence="3" id="KW-1185">Reference proteome</keyword>
<evidence type="ECO:0000256" key="1">
    <source>
        <dbReference type="SAM" id="MobiDB-lite"/>
    </source>
</evidence>
<name>A0A6A6QF11_9PEZI</name>